<gene>
    <name evidence="1" type="ORF">KC19_10G119200</name>
</gene>
<evidence type="ECO:0000313" key="1">
    <source>
        <dbReference type="EMBL" id="KAG0559624.1"/>
    </source>
</evidence>
<accession>A0A8T0GN29</accession>
<comment type="caution">
    <text evidence="1">The sequence shown here is derived from an EMBL/GenBank/DDBJ whole genome shotgun (WGS) entry which is preliminary data.</text>
</comment>
<keyword evidence="2" id="KW-1185">Reference proteome</keyword>
<organism evidence="1 2">
    <name type="scientific">Ceratodon purpureus</name>
    <name type="common">Fire moss</name>
    <name type="synonym">Dicranum purpureum</name>
    <dbReference type="NCBI Taxonomy" id="3225"/>
    <lineage>
        <taxon>Eukaryota</taxon>
        <taxon>Viridiplantae</taxon>
        <taxon>Streptophyta</taxon>
        <taxon>Embryophyta</taxon>
        <taxon>Bryophyta</taxon>
        <taxon>Bryophytina</taxon>
        <taxon>Bryopsida</taxon>
        <taxon>Dicranidae</taxon>
        <taxon>Pseudoditrichales</taxon>
        <taxon>Ditrichaceae</taxon>
        <taxon>Ceratodon</taxon>
    </lineage>
</organism>
<dbReference type="EMBL" id="CM026431">
    <property type="protein sequence ID" value="KAG0559624.1"/>
    <property type="molecule type" value="Genomic_DNA"/>
</dbReference>
<protein>
    <submittedName>
        <fullName evidence="1">Uncharacterized protein</fullName>
    </submittedName>
</protein>
<sequence>MENRHSAANCVHRAKDPTSDSNIPFMLSSNCIIQSSCSNETKFLCHVGSYSNPCFQRRTPHELACPHLRGFRTGLKNSLSTCGSKLCSQSVASIDPPHLKVPPQLRM</sequence>
<dbReference type="Proteomes" id="UP000822688">
    <property type="component" value="Chromosome 10"/>
</dbReference>
<reference evidence="1" key="1">
    <citation type="submission" date="2020-06" db="EMBL/GenBank/DDBJ databases">
        <title>WGS assembly of Ceratodon purpureus strain R40.</title>
        <authorList>
            <person name="Carey S.B."/>
            <person name="Jenkins J."/>
            <person name="Shu S."/>
            <person name="Lovell J.T."/>
            <person name="Sreedasyam A."/>
            <person name="Maumus F."/>
            <person name="Tiley G.P."/>
            <person name="Fernandez-Pozo N."/>
            <person name="Barry K."/>
            <person name="Chen C."/>
            <person name="Wang M."/>
            <person name="Lipzen A."/>
            <person name="Daum C."/>
            <person name="Saski C.A."/>
            <person name="Payton A.C."/>
            <person name="Mcbreen J.C."/>
            <person name="Conrad R.E."/>
            <person name="Kollar L.M."/>
            <person name="Olsson S."/>
            <person name="Huttunen S."/>
            <person name="Landis J.B."/>
            <person name="Wickett N.J."/>
            <person name="Johnson M.G."/>
            <person name="Rensing S.A."/>
            <person name="Grimwood J."/>
            <person name="Schmutz J."/>
            <person name="Mcdaniel S.F."/>
        </authorList>
    </citation>
    <scope>NUCLEOTIDE SEQUENCE</scope>
    <source>
        <strain evidence="1">R40</strain>
    </source>
</reference>
<proteinExistence type="predicted"/>
<name>A0A8T0GN29_CERPU</name>
<dbReference type="AlphaFoldDB" id="A0A8T0GN29"/>
<evidence type="ECO:0000313" key="2">
    <source>
        <dbReference type="Proteomes" id="UP000822688"/>
    </source>
</evidence>